<dbReference type="Pfam" id="PF01734">
    <property type="entry name" value="Patatin"/>
    <property type="match status" value="1"/>
</dbReference>
<reference evidence="7" key="1">
    <citation type="submission" date="2019-10" db="EMBL/GenBank/DDBJ databases">
        <authorList>
            <consortium name="DOE Joint Genome Institute"/>
            <person name="Kuo A."/>
            <person name="Miyauchi S."/>
            <person name="Kiss E."/>
            <person name="Drula E."/>
            <person name="Kohler A."/>
            <person name="Sanchez-Garcia M."/>
            <person name="Andreopoulos B."/>
            <person name="Barry K.W."/>
            <person name="Bonito G."/>
            <person name="Buee M."/>
            <person name="Carver A."/>
            <person name="Chen C."/>
            <person name="Cichocki N."/>
            <person name="Clum A."/>
            <person name="Culley D."/>
            <person name="Crous P.W."/>
            <person name="Fauchery L."/>
            <person name="Girlanda M."/>
            <person name="Hayes R."/>
            <person name="Keri Z."/>
            <person name="LaButti K."/>
            <person name="Lipzen A."/>
            <person name="Lombard V."/>
            <person name="Magnuson J."/>
            <person name="Maillard F."/>
            <person name="Morin E."/>
            <person name="Murat C."/>
            <person name="Nolan M."/>
            <person name="Ohm R."/>
            <person name="Pangilinan J."/>
            <person name="Pereira M."/>
            <person name="Perotto S."/>
            <person name="Peter M."/>
            <person name="Riley R."/>
            <person name="Sitrit Y."/>
            <person name="Stielow B."/>
            <person name="Szollosi G."/>
            <person name="Zifcakova L."/>
            <person name="Stursova M."/>
            <person name="Spatafora J.W."/>
            <person name="Tedersoo L."/>
            <person name="Vaario L.-M."/>
            <person name="Yamada A."/>
            <person name="Yan M."/>
            <person name="Wang P."/>
            <person name="Xu J."/>
            <person name="Bruns T."/>
            <person name="Baldrian P."/>
            <person name="Vilgalys R."/>
            <person name="Henrissat B."/>
            <person name="Grigoriev I.V."/>
            <person name="Hibbett D."/>
            <person name="Nagy L.G."/>
            <person name="Martin F.M."/>
        </authorList>
    </citation>
    <scope>NUCLEOTIDE SEQUENCE</scope>
    <source>
        <strain evidence="7">Prilba</strain>
    </source>
</reference>
<comment type="caution">
    <text evidence="7">The sequence shown here is derived from an EMBL/GenBank/DDBJ whole genome shotgun (WGS) entry which is preliminary data.</text>
</comment>
<evidence type="ECO:0000256" key="2">
    <source>
        <dbReference type="ARBA" id="ARBA00022963"/>
    </source>
</evidence>
<keyword evidence="8" id="KW-1185">Reference proteome</keyword>
<feature type="domain" description="PNPLA" evidence="6">
    <location>
        <begin position="102"/>
        <end position="301"/>
    </location>
</feature>
<feature type="active site" description="Proton acceptor" evidence="4">
    <location>
        <position position="287"/>
    </location>
</feature>
<name>A0A9P5TE56_9AGAM</name>
<evidence type="ECO:0000259" key="5">
    <source>
        <dbReference type="PROSITE" id="PS51140"/>
    </source>
</evidence>
<evidence type="ECO:0000313" key="8">
    <source>
        <dbReference type="Proteomes" id="UP000759537"/>
    </source>
</evidence>
<dbReference type="GO" id="GO:0016020">
    <property type="term" value="C:membrane"/>
    <property type="evidence" value="ECO:0007669"/>
    <property type="project" value="TreeGrafter"/>
</dbReference>
<dbReference type="Gene3D" id="3.40.1090.10">
    <property type="entry name" value="Cytosolic phospholipase A2 catalytic domain"/>
    <property type="match status" value="1"/>
</dbReference>
<feature type="active site" description="Nucleophile" evidence="4">
    <location>
        <position position="147"/>
    </location>
</feature>
<feature type="short sequence motif" description="GXGXXG" evidence="4">
    <location>
        <begin position="106"/>
        <end position="111"/>
    </location>
</feature>
<feature type="domain" description="CUE" evidence="5">
    <location>
        <begin position="5"/>
        <end position="48"/>
    </location>
</feature>
<evidence type="ECO:0000256" key="1">
    <source>
        <dbReference type="ARBA" id="ARBA00022801"/>
    </source>
</evidence>
<evidence type="ECO:0000313" key="7">
    <source>
        <dbReference type="EMBL" id="KAF8486908.1"/>
    </source>
</evidence>
<evidence type="ECO:0000256" key="3">
    <source>
        <dbReference type="ARBA" id="ARBA00023098"/>
    </source>
</evidence>
<accession>A0A9P5TE56</accession>
<dbReference type="GO" id="GO:0019369">
    <property type="term" value="P:arachidonate metabolic process"/>
    <property type="evidence" value="ECO:0007669"/>
    <property type="project" value="TreeGrafter"/>
</dbReference>
<dbReference type="PROSITE" id="PS51635">
    <property type="entry name" value="PNPLA"/>
    <property type="match status" value="1"/>
</dbReference>
<sequence length="875" mass="96019">MNGDNLGGDISILLSSFPRLGLATIQSVLQVHNGDQEQAVGTLLAINEVLEGEVAIHNEQLTENHRSASFYSEVEPVQRPINVSGSSSSSSSSHTSRPLRLLSLDGGGYRGLALLYMLRQIMRNIPGVDPSEKLYPHKYFDLIGGTSTGGLVAVMLGRLGMDIQAAIEKYQELGPTIFGQDRGTFLGVVVKGAHFDCKPFEDALAKWVEDQPMLDSDIGQHCRCFVTTVPGQLATVITPTIIRSYHDPPRSTVFSHKWLIREAARATSAAPTYFPPLKLGSGYTFIDAGAFGFNNPTSLVLKEAEQIPEFDGRSIGCVVSIGTGLASLARAVGPSNLNTIADPDITTQPIIQRTLENAKKLFKTPSEALDRLKRLRDDLVATATNTETTHHSVFRDLRGRKAEIKYVRLNPVGGLATIDLAQFTRGADIEAITNQYLEIPEVADQVENFAASIQVSPVAADPLSILEADLPPKVLRSLKKDATLNMLSGDPITGFVVVLPRFSKGLSGSRLNIQLRSTTRFGSCAFDLAERLGLLSNPSNKVLGEVETIPLCDLVHNGVTYCARISRHFLVWLISEHVQELWQLDDRTYISTDIGQFTLYAHEGRSLVHFDGSIRTSTKTVIPDQALEDIRRVANGEYKDRSGTWKKVSINDLAIVLTPLTLVVHYLRTKDIEEWRLLRIFADVLGEVVQSIVQAVAAPASFAAAFTTNWPEPSTLDTLGSATASERLASSTQLAILSFGKPINDLTARNSRINVAHMLMRDAADAHESFRKRPVDLLTFITRSDERFESLFKLYTERRDRQPLRQELQGLLNPRAENIALVIAQSALALAVKANAQAVLNLAKEAPEEWMRVLSAEDGDMFIGAQLEVIDPTKI</sequence>
<dbReference type="OrthoDB" id="630895at2759"/>
<comment type="caution">
    <text evidence="4">Lacks conserved residue(s) required for the propagation of feature annotation.</text>
</comment>
<dbReference type="EMBL" id="WHVB01000001">
    <property type="protein sequence ID" value="KAF8486908.1"/>
    <property type="molecule type" value="Genomic_DNA"/>
</dbReference>
<dbReference type="PANTHER" id="PTHR24185">
    <property type="entry name" value="CALCIUM-INDEPENDENT PHOSPHOLIPASE A2-GAMMA"/>
    <property type="match status" value="1"/>
</dbReference>
<dbReference type="Proteomes" id="UP000759537">
    <property type="component" value="Unassembled WGS sequence"/>
</dbReference>
<keyword evidence="2 4" id="KW-0442">Lipid degradation</keyword>
<evidence type="ECO:0000259" key="6">
    <source>
        <dbReference type="PROSITE" id="PS51635"/>
    </source>
</evidence>
<dbReference type="InterPro" id="IPR003892">
    <property type="entry name" value="CUE"/>
</dbReference>
<dbReference type="SUPFAM" id="SSF52151">
    <property type="entry name" value="FabD/lysophospholipase-like"/>
    <property type="match status" value="1"/>
</dbReference>
<dbReference type="InterPro" id="IPR016035">
    <property type="entry name" value="Acyl_Trfase/lysoPLipase"/>
</dbReference>
<dbReference type="AlphaFoldDB" id="A0A9P5TE56"/>
<gene>
    <name evidence="7" type="ORF">DFH94DRAFT_6503</name>
</gene>
<keyword evidence="3 4" id="KW-0443">Lipid metabolism</keyword>
<dbReference type="InterPro" id="IPR002641">
    <property type="entry name" value="PNPLA_dom"/>
</dbReference>
<dbReference type="GO" id="GO:0047499">
    <property type="term" value="F:calcium-independent phospholipase A2 activity"/>
    <property type="evidence" value="ECO:0007669"/>
    <property type="project" value="TreeGrafter"/>
</dbReference>
<dbReference type="GO" id="GO:0016740">
    <property type="term" value="F:transferase activity"/>
    <property type="evidence" value="ECO:0007669"/>
    <property type="project" value="UniProtKB-KW"/>
</dbReference>
<protein>
    <submittedName>
        <fullName evidence="7">Acyl transferase/acyl hydrolase/lysophospholipase</fullName>
    </submittedName>
</protein>
<reference evidence="7" key="2">
    <citation type="journal article" date="2020" name="Nat. Commun.">
        <title>Large-scale genome sequencing of mycorrhizal fungi provides insights into the early evolution of symbiotic traits.</title>
        <authorList>
            <person name="Miyauchi S."/>
            <person name="Kiss E."/>
            <person name="Kuo A."/>
            <person name="Drula E."/>
            <person name="Kohler A."/>
            <person name="Sanchez-Garcia M."/>
            <person name="Morin E."/>
            <person name="Andreopoulos B."/>
            <person name="Barry K.W."/>
            <person name="Bonito G."/>
            <person name="Buee M."/>
            <person name="Carver A."/>
            <person name="Chen C."/>
            <person name="Cichocki N."/>
            <person name="Clum A."/>
            <person name="Culley D."/>
            <person name="Crous P.W."/>
            <person name="Fauchery L."/>
            <person name="Girlanda M."/>
            <person name="Hayes R.D."/>
            <person name="Keri Z."/>
            <person name="LaButti K."/>
            <person name="Lipzen A."/>
            <person name="Lombard V."/>
            <person name="Magnuson J."/>
            <person name="Maillard F."/>
            <person name="Murat C."/>
            <person name="Nolan M."/>
            <person name="Ohm R.A."/>
            <person name="Pangilinan J."/>
            <person name="Pereira M.F."/>
            <person name="Perotto S."/>
            <person name="Peter M."/>
            <person name="Pfister S."/>
            <person name="Riley R."/>
            <person name="Sitrit Y."/>
            <person name="Stielow J.B."/>
            <person name="Szollosi G."/>
            <person name="Zifcakova L."/>
            <person name="Stursova M."/>
            <person name="Spatafora J.W."/>
            <person name="Tedersoo L."/>
            <person name="Vaario L.M."/>
            <person name="Yamada A."/>
            <person name="Yan M."/>
            <person name="Wang P."/>
            <person name="Xu J."/>
            <person name="Bruns T."/>
            <person name="Baldrian P."/>
            <person name="Vilgalys R."/>
            <person name="Dunand C."/>
            <person name="Henrissat B."/>
            <person name="Grigoriev I.V."/>
            <person name="Hibbett D."/>
            <person name="Nagy L.G."/>
            <person name="Martin F.M."/>
        </authorList>
    </citation>
    <scope>NUCLEOTIDE SEQUENCE</scope>
    <source>
        <strain evidence="7">Prilba</strain>
    </source>
</reference>
<keyword evidence="7" id="KW-0808">Transferase</keyword>
<dbReference type="GO" id="GO:0046486">
    <property type="term" value="P:glycerolipid metabolic process"/>
    <property type="evidence" value="ECO:0007669"/>
    <property type="project" value="UniProtKB-ARBA"/>
</dbReference>
<organism evidence="7 8">
    <name type="scientific">Russula ochroleuca</name>
    <dbReference type="NCBI Taxonomy" id="152965"/>
    <lineage>
        <taxon>Eukaryota</taxon>
        <taxon>Fungi</taxon>
        <taxon>Dikarya</taxon>
        <taxon>Basidiomycota</taxon>
        <taxon>Agaricomycotina</taxon>
        <taxon>Agaricomycetes</taxon>
        <taxon>Russulales</taxon>
        <taxon>Russulaceae</taxon>
        <taxon>Russula</taxon>
    </lineage>
</organism>
<dbReference type="GO" id="GO:0016042">
    <property type="term" value="P:lipid catabolic process"/>
    <property type="evidence" value="ECO:0007669"/>
    <property type="project" value="UniProtKB-UniRule"/>
</dbReference>
<dbReference type="PANTHER" id="PTHR24185:SF1">
    <property type="entry name" value="CALCIUM-INDEPENDENT PHOSPHOLIPASE A2-GAMMA"/>
    <property type="match status" value="1"/>
</dbReference>
<proteinExistence type="predicted"/>
<dbReference type="PROSITE" id="PS51140">
    <property type="entry name" value="CUE"/>
    <property type="match status" value="1"/>
</dbReference>
<dbReference type="GO" id="GO:0043130">
    <property type="term" value="F:ubiquitin binding"/>
    <property type="evidence" value="ECO:0007669"/>
    <property type="project" value="InterPro"/>
</dbReference>
<keyword evidence="1 4" id="KW-0378">Hydrolase</keyword>
<feature type="short sequence motif" description="GXSXG" evidence="4">
    <location>
        <begin position="145"/>
        <end position="149"/>
    </location>
</feature>
<evidence type="ECO:0000256" key="4">
    <source>
        <dbReference type="PROSITE-ProRule" id="PRU01161"/>
    </source>
</evidence>